<dbReference type="AlphaFoldDB" id="A0A1G7BGX8"/>
<dbReference type="Proteomes" id="UP000198546">
    <property type="component" value="Chromosome i"/>
</dbReference>
<protein>
    <submittedName>
        <fullName evidence="3">Phosphodiesterase/alkaline phosphatase D</fullName>
    </submittedName>
</protein>
<dbReference type="InterPro" id="IPR032093">
    <property type="entry name" value="PhoD_N"/>
</dbReference>
<dbReference type="PANTHER" id="PTHR43606:SF2">
    <property type="entry name" value="ALKALINE PHOSPHATASE FAMILY PROTEIN (AFU_ORTHOLOGUE AFUA_5G03860)"/>
    <property type="match status" value="1"/>
</dbReference>
<dbReference type="InterPro" id="IPR038607">
    <property type="entry name" value="PhoD-like_sf"/>
</dbReference>
<dbReference type="RefSeq" id="WP_090594576.1">
    <property type="nucleotide sequence ID" value="NZ_LT629688.1"/>
</dbReference>
<reference evidence="3 4" key="1">
    <citation type="submission" date="2016-10" db="EMBL/GenBank/DDBJ databases">
        <authorList>
            <person name="de Groot N.N."/>
        </authorList>
    </citation>
    <scope>NUCLEOTIDE SEQUENCE [LARGE SCALE GENOMIC DNA]</scope>
    <source>
        <strain evidence="3 4">MON 2.2</strain>
    </source>
</reference>
<keyword evidence="4" id="KW-1185">Reference proteome</keyword>
<dbReference type="Gene3D" id="2.60.40.380">
    <property type="entry name" value="Purple acid phosphatase-like, N-terminal"/>
    <property type="match status" value="1"/>
</dbReference>
<dbReference type="Pfam" id="PF09423">
    <property type="entry name" value="PhoD"/>
    <property type="match status" value="1"/>
</dbReference>
<dbReference type="CDD" id="cd07389">
    <property type="entry name" value="MPP_PhoD"/>
    <property type="match status" value="1"/>
</dbReference>
<dbReference type="PROSITE" id="PS51318">
    <property type="entry name" value="TAT"/>
    <property type="match status" value="1"/>
</dbReference>
<dbReference type="InterPro" id="IPR006311">
    <property type="entry name" value="TAT_signal"/>
</dbReference>
<dbReference type="OrthoDB" id="327733at2"/>
<dbReference type="InterPro" id="IPR008969">
    <property type="entry name" value="CarboxyPept-like_regulatory"/>
</dbReference>
<dbReference type="InterPro" id="IPR018946">
    <property type="entry name" value="PhoD-like_MPP"/>
</dbReference>
<dbReference type="InterPro" id="IPR029052">
    <property type="entry name" value="Metallo-depent_PP-like"/>
</dbReference>
<organism evidence="3 4">
    <name type="scientific">Auraticoccus monumenti</name>
    <dbReference type="NCBI Taxonomy" id="675864"/>
    <lineage>
        <taxon>Bacteria</taxon>
        <taxon>Bacillati</taxon>
        <taxon>Actinomycetota</taxon>
        <taxon>Actinomycetes</taxon>
        <taxon>Propionibacteriales</taxon>
        <taxon>Propionibacteriaceae</taxon>
        <taxon>Auraticoccus</taxon>
    </lineage>
</organism>
<evidence type="ECO:0000259" key="2">
    <source>
        <dbReference type="Pfam" id="PF16655"/>
    </source>
</evidence>
<dbReference type="Gene3D" id="3.60.21.70">
    <property type="entry name" value="PhoD-like phosphatase"/>
    <property type="match status" value="1"/>
</dbReference>
<gene>
    <name evidence="3" type="ORF">SAMN04489747_2933</name>
</gene>
<evidence type="ECO:0000313" key="3">
    <source>
        <dbReference type="EMBL" id="SDE25485.1"/>
    </source>
</evidence>
<dbReference type="PANTHER" id="PTHR43606">
    <property type="entry name" value="PHOSPHATASE, PUTATIVE (AFU_ORTHOLOGUE AFUA_6G08710)-RELATED"/>
    <property type="match status" value="1"/>
</dbReference>
<dbReference type="InterPro" id="IPR052900">
    <property type="entry name" value="Phospholipid_Metab_Enz"/>
</dbReference>
<dbReference type="Pfam" id="PF16655">
    <property type="entry name" value="PhoD_N"/>
    <property type="match status" value="1"/>
</dbReference>
<accession>A0A1G7BGX8</accession>
<proteinExistence type="predicted"/>
<feature type="domain" description="PhoD-like phosphatase metallophosphatase" evidence="1">
    <location>
        <begin position="166"/>
        <end position="482"/>
    </location>
</feature>
<sequence length="850" mass="91875">MPGLRVSVPDLDRRRFLALAGVGTVAALTGAELLQAASAAAATAELDPTPFTLGVASGDPAHDSVVLWTRVVPDPFAEDGGMPDRAVRVRWEIARDEDFRTGRQSGTVSTDATSAHTVHITATRLRPDSWHWYRFSVELDGQQVSSRTGRTRTLPAPGRRVDELTFAFASCQAWQGGPYPAWRDLAEQDLDFVVHLGDYIYETSLGSLAEFRRLHALYKTSPDLREAHARFPFITTWDDHEVQNNYADDVPGAAGDGRPFLERRAGAYQAYFEHLPLRAASEPEGPDMLLYRRFDVGRLASFSVLDTRQYRTDQPCGDGRRVPCAEVDDPAATLTGPEQERWLLDGLSASRATWNVIAQQTIMAQFDYDLGPDKVVNLDQWDGYPAARSRILGHLAQQDVRNPVVLSGDWHTSWVNDLLADFDDPTSAVLATEFVGTSISSGAGWDADVRLGLPANPHVRFYNGSYRGYVMCQVTPERWRSTYRIVLDARDADSPAYTIGVFDVAEGTPGAVRVDTGDGLTGRVTDDAGAPVGQAEVAVTRDGSQVATTFTDPDGRWVLFVPEGEVTVQVRAVGYEGVSRTLTVDGSGSATVDATLTRLTGARAGTEVLVPGPRREAGVRDVVLENGELALAVSVVTQDGQMTPTTIGKPLDLAARGGQDQIDWINLPYAQVAQPTGTEAWQSRTVRSSEVQVGGSGDVAEVSTVGVVVGVEQVSVRTTYRLAAGSKDVEVTSTFRNAGTSPVTLWVGDAIDYDGAGQRSGVPGHGTITTPYGSPAVYVPTAPWMGMTGTDRQVYGLVYEQGGFDCYGNSNWIMSRRQVTIAAGGSFELVRRLTVRTALGADPWQVLAEA</sequence>
<dbReference type="STRING" id="675864.SAMN04489747_2933"/>
<evidence type="ECO:0000313" key="4">
    <source>
        <dbReference type="Proteomes" id="UP000198546"/>
    </source>
</evidence>
<dbReference type="SUPFAM" id="SSF49464">
    <property type="entry name" value="Carboxypeptidase regulatory domain-like"/>
    <property type="match status" value="1"/>
</dbReference>
<dbReference type="Pfam" id="PF13620">
    <property type="entry name" value="CarboxypepD_reg"/>
    <property type="match status" value="1"/>
</dbReference>
<dbReference type="EMBL" id="LT629688">
    <property type="protein sequence ID" value="SDE25485.1"/>
    <property type="molecule type" value="Genomic_DNA"/>
</dbReference>
<evidence type="ECO:0000259" key="1">
    <source>
        <dbReference type="Pfam" id="PF09423"/>
    </source>
</evidence>
<name>A0A1G7BGX8_9ACTN</name>
<feature type="domain" description="Phospholipase D N-terminal" evidence="2">
    <location>
        <begin position="53"/>
        <end position="153"/>
    </location>
</feature>
<dbReference type="SUPFAM" id="SSF56300">
    <property type="entry name" value="Metallo-dependent phosphatases"/>
    <property type="match status" value="1"/>
</dbReference>